<dbReference type="Proteomes" id="UP000077202">
    <property type="component" value="Unassembled WGS sequence"/>
</dbReference>
<sequence length="1669" mass="188119">MARRKQARPSRNGRVTAEEDEDEALQAHAPDGNCPISDGVEEVQAPPRKKRVRRDAPSEPETKEMLWRSMILPELSGKEVAEINLLNIRATKQLETKDVLEDLPFRVRIEWRNEDSRCGGNFKEMPISDLKIQIVAYSEAKYLDGGNNGFTAAPNQSEEIAFNTERDEVLSGEVDGSNATLSALVYLIEHEYITLRPASCLTSGALPSSTHTLPSRMRIVISEKAFTNAGKYVRRKKKALQTIMCWLRPEIHSLSGIRKLSEEAIAESHGRGIDMKKQTFDPTALYEAVKPSRTEQTEEMSFSQLVPKLRPYQREAALWMVQREKGYGEMVCSSPDEFEDTTDAYASSSASTSAIGKWNPDMHPLWLAVKPIDGASDFYYNPLSGVLSTEPGDFVSYVRGGILADEMGLGKTVELLACILSNPNKDLPTPTPSERARKDLQDTLLKRKVRRLECVCGSAEEEEYEDSCVKCVICDAWQHSTCVAHKKPTEQSAGQWNEESSKTESKSKGTGAQSRCTKMRSKLRENNNDILSTGNKFVCGTCAELIARVEVEDSGATLIVCPTPILQQWQEEILRHTNPSSLRVIVYEGVGKGAKIIRSTTKGCPFLKIVSAHDLAAADIVLTTYDTLRSDLSHDADETQSVKRSLRYLKRFPVIPTPLTRLKWWRVCLDEAQMVESTTTRATEMALLLKAQNRWCVSGTPIQRGLDDIFGLLKFLQAKPFHEYQHWSQVLQQPYEAGDPWAIQFLHRFLRMFMWRLSKTDVEDELNLPKQKEDVTWLQFTPLELFYYQEQLKNCAVKSKDVISKYRKQKATSLDNADTPLPQSEAVILSRALLQLRQACCHPQDLLEEQRQTAEVHQRQLIGAWNGLAALSIIENDMSKAKSLYREALTLIDKNQAEVHVDPLQKLHILHNLAGIVNAPGSNETRTLRDDLLTKQCEEIRSKYSGSFVTKLQIEKEKYEQAQHQVFEANKACEESGGTDWWLEVLSLAEQRSDGGRELVGKIKCHFLESGNSKRGRLENASSLTHRFRDISGLKFVLQGELLAIQEKREKVTKQLKALDNMMMNLTAEYAERHANCKIHSEEKGDPCDHCLIENVFQEYENRLLLLRTLSGKADGIILAEEAIFAQNKIAAQRRIFRPNVDSTIEYNAAGRSTRDSNAIQSQVIWAPSETEEILSLIKTYAKFSGLRQRDASKKHLQMFETLRKEYGQMRKWVTSQRDFLHAFDELNMATIRLNLQVLGEKPETALEKMVKVSIEEVPFRKMELEMERDEAKKGLSNAEGAIRFLKGQSSRRRQGDPHVVNVGCASQEVANVIELDREEEEFCQICWQKFHSQEGVLSSKQKSVGHRMILLCGHLMCENCCIQLIGRTPLPANGKDEKCIPCPQCRQRTDLSKIKRVMDDSDRNNLAVQGGHFTDSSRDTEESQITVKGDYGTKITAIVRRMKLVTSKDPQVKVLIFSTWQDVLEVIGHALKENGIRSARVKGSNLQKALQEFRGLPEAKILNSRRQSSNLTLDGPIQAFLLPFNVGGNGLNLVEAQHVILVEPLPNPGVEAQAINRVHRIGQSRPTFVHRFIVSESVEQSLYEMGRKQTDISKLPPSRNWNRNPFEYTDITSVFDLFSGALADVEEGASSGGPHSLDNTRNISPTEAAGAAAEARRNANLALEVPQI</sequence>
<dbReference type="Pfam" id="PF00271">
    <property type="entry name" value="Helicase_C"/>
    <property type="match status" value="1"/>
</dbReference>
<dbReference type="PANTHER" id="PTHR45865">
    <property type="entry name" value="E3 UBIQUITIN-PROTEIN LIGASE SHPRH FAMILY MEMBER"/>
    <property type="match status" value="1"/>
</dbReference>
<dbReference type="CDD" id="cd18070">
    <property type="entry name" value="DEXQc_SHPRH"/>
    <property type="match status" value="1"/>
</dbReference>
<dbReference type="InterPro" id="IPR048686">
    <property type="entry name" value="SHPRH_helical_1st"/>
</dbReference>
<dbReference type="GO" id="GO:0016787">
    <property type="term" value="F:hydrolase activity"/>
    <property type="evidence" value="ECO:0007669"/>
    <property type="project" value="UniProtKB-KW"/>
</dbReference>
<keyword evidence="3" id="KW-0862">Zinc</keyword>
<evidence type="ECO:0000259" key="6">
    <source>
        <dbReference type="PROSITE" id="PS50089"/>
    </source>
</evidence>
<keyword evidence="3" id="KW-0479">Metal-binding</keyword>
<feature type="domain" description="Helicase C-terminal" evidence="8">
    <location>
        <begin position="1438"/>
        <end position="1604"/>
    </location>
</feature>
<proteinExistence type="inferred from homology"/>
<dbReference type="InterPro" id="IPR013083">
    <property type="entry name" value="Znf_RING/FYVE/PHD"/>
</dbReference>
<dbReference type="Gene3D" id="3.30.40.10">
    <property type="entry name" value="Zinc/RING finger domain, C3HC4 (zinc finger)"/>
    <property type="match status" value="1"/>
</dbReference>
<dbReference type="InterPro" id="IPR014001">
    <property type="entry name" value="Helicase_ATP-bd"/>
</dbReference>
<comment type="similarity">
    <text evidence="1">Belongs to the SNF2/RAD54 helicase family. RAD16 subfamily.</text>
</comment>
<evidence type="ECO:0000256" key="2">
    <source>
        <dbReference type="ARBA" id="ARBA00022801"/>
    </source>
</evidence>
<feature type="coiled-coil region" evidence="4">
    <location>
        <begin position="1042"/>
        <end position="1069"/>
    </location>
</feature>
<dbReference type="CDD" id="cd18793">
    <property type="entry name" value="SF2_C_SNF"/>
    <property type="match status" value="1"/>
</dbReference>
<dbReference type="GO" id="GO:0008270">
    <property type="term" value="F:zinc ion binding"/>
    <property type="evidence" value="ECO:0007669"/>
    <property type="project" value="UniProtKB-KW"/>
</dbReference>
<dbReference type="InterPro" id="IPR048695">
    <property type="entry name" value="SHPRH_helical_2nd"/>
</dbReference>
<dbReference type="Pfam" id="PF21325">
    <property type="entry name" value="SHPRH_helical-1st"/>
    <property type="match status" value="1"/>
</dbReference>
<evidence type="ECO:0008006" key="11">
    <source>
        <dbReference type="Google" id="ProtNLM"/>
    </source>
</evidence>
<organism evidence="9 10">
    <name type="scientific">Marchantia polymorpha subsp. ruderalis</name>
    <dbReference type="NCBI Taxonomy" id="1480154"/>
    <lineage>
        <taxon>Eukaryota</taxon>
        <taxon>Viridiplantae</taxon>
        <taxon>Streptophyta</taxon>
        <taxon>Embryophyta</taxon>
        <taxon>Marchantiophyta</taxon>
        <taxon>Marchantiopsida</taxon>
        <taxon>Marchantiidae</taxon>
        <taxon>Marchantiales</taxon>
        <taxon>Marchantiaceae</taxon>
        <taxon>Marchantia</taxon>
    </lineage>
</organism>
<evidence type="ECO:0000259" key="7">
    <source>
        <dbReference type="PROSITE" id="PS51192"/>
    </source>
</evidence>
<reference evidence="9" key="1">
    <citation type="submission" date="2016-03" db="EMBL/GenBank/DDBJ databases">
        <title>Mechanisms controlling the formation of the plant cell surface in tip-growing cells are functionally conserved among land plants.</title>
        <authorList>
            <person name="Honkanen S."/>
            <person name="Jones V.A."/>
            <person name="Morieri G."/>
            <person name="Champion C."/>
            <person name="Hetherington A.J."/>
            <person name="Kelly S."/>
            <person name="Saint-Marcoux D."/>
            <person name="Proust H."/>
            <person name="Prescott H."/>
            <person name="Dolan L."/>
        </authorList>
    </citation>
    <scope>NUCLEOTIDE SEQUENCE [LARGE SCALE GENOMIC DNA]</scope>
    <source>
        <tissue evidence="9">Whole gametophyte</tissue>
    </source>
</reference>
<dbReference type="PROSITE" id="PS51192">
    <property type="entry name" value="HELICASE_ATP_BIND_1"/>
    <property type="match status" value="1"/>
</dbReference>
<dbReference type="SUPFAM" id="SSF57850">
    <property type="entry name" value="RING/U-box"/>
    <property type="match status" value="1"/>
</dbReference>
<evidence type="ECO:0000313" key="9">
    <source>
        <dbReference type="EMBL" id="OAE23139.1"/>
    </source>
</evidence>
<dbReference type="InterPro" id="IPR049730">
    <property type="entry name" value="SNF2/RAD54-like_C"/>
</dbReference>
<dbReference type="Gene3D" id="3.40.50.10810">
    <property type="entry name" value="Tandem AAA-ATPase domain"/>
    <property type="match status" value="2"/>
</dbReference>
<evidence type="ECO:0000256" key="4">
    <source>
        <dbReference type="SAM" id="Coils"/>
    </source>
</evidence>
<feature type="domain" description="RING-type" evidence="6">
    <location>
        <begin position="1324"/>
        <end position="1387"/>
    </location>
</feature>
<dbReference type="GO" id="GO:0005524">
    <property type="term" value="F:ATP binding"/>
    <property type="evidence" value="ECO:0007669"/>
    <property type="project" value="InterPro"/>
</dbReference>
<accession>A0A176VQH6</accession>
<feature type="region of interest" description="Disordered" evidence="5">
    <location>
        <begin position="488"/>
        <end position="518"/>
    </location>
</feature>
<dbReference type="EMBL" id="LVLJ01002926">
    <property type="protein sequence ID" value="OAE23139.1"/>
    <property type="molecule type" value="Genomic_DNA"/>
</dbReference>
<feature type="region of interest" description="Disordered" evidence="5">
    <location>
        <begin position="1627"/>
        <end position="1653"/>
    </location>
</feature>
<evidence type="ECO:0000256" key="3">
    <source>
        <dbReference type="PROSITE-ProRule" id="PRU00175"/>
    </source>
</evidence>
<evidence type="ECO:0000256" key="1">
    <source>
        <dbReference type="ARBA" id="ARBA00008438"/>
    </source>
</evidence>
<dbReference type="Gene3D" id="3.40.50.300">
    <property type="entry name" value="P-loop containing nucleotide triphosphate hydrolases"/>
    <property type="match status" value="1"/>
</dbReference>
<gene>
    <name evidence="9" type="ORF">AXG93_3986s1240</name>
</gene>
<dbReference type="InterPro" id="IPR001650">
    <property type="entry name" value="Helicase_C-like"/>
</dbReference>
<protein>
    <recommendedName>
        <fullName evidence="11">RING-type domain-containing protein</fullName>
    </recommendedName>
</protein>
<feature type="domain" description="Helicase ATP-binding" evidence="7">
    <location>
        <begin position="520"/>
        <end position="719"/>
    </location>
</feature>
<dbReference type="Pfam" id="PF21324">
    <property type="entry name" value="SHPRH_helical-2nd"/>
    <property type="match status" value="1"/>
</dbReference>
<dbReference type="Pfam" id="PF00176">
    <property type="entry name" value="SNF2-rel_dom"/>
    <property type="match status" value="1"/>
</dbReference>
<dbReference type="InterPro" id="IPR027417">
    <property type="entry name" value="P-loop_NTPase"/>
</dbReference>
<keyword evidence="10" id="KW-1185">Reference proteome</keyword>
<evidence type="ECO:0000313" key="10">
    <source>
        <dbReference type="Proteomes" id="UP000077202"/>
    </source>
</evidence>
<name>A0A176VQH6_MARPO</name>
<dbReference type="SMART" id="SM00487">
    <property type="entry name" value="DEXDc"/>
    <property type="match status" value="1"/>
</dbReference>
<dbReference type="SUPFAM" id="SSF52540">
    <property type="entry name" value="P-loop containing nucleoside triphosphate hydrolases"/>
    <property type="match status" value="2"/>
</dbReference>
<dbReference type="InterPro" id="IPR000330">
    <property type="entry name" value="SNF2_N"/>
</dbReference>
<feature type="region of interest" description="Disordered" evidence="5">
    <location>
        <begin position="1"/>
        <end position="62"/>
    </location>
</feature>
<dbReference type="SMART" id="SM00490">
    <property type="entry name" value="HELICc"/>
    <property type="match status" value="1"/>
</dbReference>
<keyword evidence="3" id="KW-0863">Zinc-finger</keyword>
<keyword evidence="4" id="KW-0175">Coiled coil</keyword>
<evidence type="ECO:0000259" key="8">
    <source>
        <dbReference type="PROSITE" id="PS51194"/>
    </source>
</evidence>
<dbReference type="InterPro" id="IPR038718">
    <property type="entry name" value="SNF2-like_sf"/>
</dbReference>
<dbReference type="PANTHER" id="PTHR45865:SF1">
    <property type="entry name" value="E3 UBIQUITIN-PROTEIN LIGASE SHPRH"/>
    <property type="match status" value="1"/>
</dbReference>
<comment type="caution">
    <text evidence="9">The sequence shown here is derived from an EMBL/GenBank/DDBJ whole genome shotgun (WGS) entry which is preliminary data.</text>
</comment>
<evidence type="ECO:0000256" key="5">
    <source>
        <dbReference type="SAM" id="MobiDB-lite"/>
    </source>
</evidence>
<keyword evidence="2" id="KW-0378">Hydrolase</keyword>
<dbReference type="PROSITE" id="PS51194">
    <property type="entry name" value="HELICASE_CTER"/>
    <property type="match status" value="1"/>
</dbReference>
<dbReference type="InterPro" id="IPR052583">
    <property type="entry name" value="ATP-helicase/E3_Ub-Ligase"/>
</dbReference>
<dbReference type="InterPro" id="IPR001841">
    <property type="entry name" value="Znf_RING"/>
</dbReference>
<dbReference type="PROSITE" id="PS50089">
    <property type="entry name" value="ZF_RING_2"/>
    <property type="match status" value="1"/>
</dbReference>